<gene>
    <name evidence="3" type="ORF">NBM05_08575</name>
</gene>
<name>A0A9X2KLE2_9MICC</name>
<proteinExistence type="predicted"/>
<dbReference type="RefSeq" id="WP_254166551.1">
    <property type="nucleotide sequence ID" value="NZ_JANAFB010000018.1"/>
</dbReference>
<feature type="transmembrane region" description="Helical" evidence="2">
    <location>
        <begin position="40"/>
        <end position="62"/>
    </location>
</feature>
<sequence length="199" mass="21075">MRTVSSVGLERSGRVLLLAVTALALLVVGGLAWVSGPGSGAFPLLILVGVVTMVPTASALALRAEVLRNEAGDVELRLRPLVRKRLPAESILSVEPTDRWTFAPGYGYKFLQDGARGLVTGGPTVTIVTAERTWVVTAEDQDAVVAALVAPRSRTPGGRRARRGLTPEARAPRDAPRQGPSSSLGRAPRRPTSRSRLQS</sequence>
<feature type="region of interest" description="Disordered" evidence="1">
    <location>
        <begin position="150"/>
        <end position="199"/>
    </location>
</feature>
<keyword evidence="2" id="KW-0812">Transmembrane</keyword>
<keyword evidence="2" id="KW-1133">Transmembrane helix</keyword>
<evidence type="ECO:0000313" key="4">
    <source>
        <dbReference type="Proteomes" id="UP001139502"/>
    </source>
</evidence>
<protein>
    <submittedName>
        <fullName evidence="3">Uncharacterized protein</fullName>
    </submittedName>
</protein>
<reference evidence="3" key="1">
    <citation type="submission" date="2022-06" db="EMBL/GenBank/DDBJ databases">
        <title>Rothia sp. isolated from sandalwood seedling.</title>
        <authorList>
            <person name="Tuikhar N."/>
            <person name="Kirdat K."/>
            <person name="Thorat V."/>
            <person name="Swetha P."/>
            <person name="Padma S."/>
            <person name="Sundararaj R."/>
            <person name="Yadav A."/>
        </authorList>
    </citation>
    <scope>NUCLEOTIDE SEQUENCE</scope>
    <source>
        <strain evidence="3">AR01</strain>
    </source>
</reference>
<evidence type="ECO:0000256" key="1">
    <source>
        <dbReference type="SAM" id="MobiDB-lite"/>
    </source>
</evidence>
<evidence type="ECO:0000313" key="3">
    <source>
        <dbReference type="EMBL" id="MCP3426056.1"/>
    </source>
</evidence>
<evidence type="ECO:0000256" key="2">
    <source>
        <dbReference type="SAM" id="Phobius"/>
    </source>
</evidence>
<dbReference type="AlphaFoldDB" id="A0A9X2KLE2"/>
<dbReference type="Proteomes" id="UP001139502">
    <property type="component" value="Unassembled WGS sequence"/>
</dbReference>
<organism evidence="3 4">
    <name type="scientific">Rothia santali</name>
    <dbReference type="NCBI Taxonomy" id="2949643"/>
    <lineage>
        <taxon>Bacteria</taxon>
        <taxon>Bacillati</taxon>
        <taxon>Actinomycetota</taxon>
        <taxon>Actinomycetes</taxon>
        <taxon>Micrococcales</taxon>
        <taxon>Micrococcaceae</taxon>
        <taxon>Rothia</taxon>
    </lineage>
</organism>
<dbReference type="EMBL" id="JANAFB010000018">
    <property type="protein sequence ID" value="MCP3426056.1"/>
    <property type="molecule type" value="Genomic_DNA"/>
</dbReference>
<feature type="transmembrane region" description="Helical" evidence="2">
    <location>
        <begin position="12"/>
        <end position="34"/>
    </location>
</feature>
<keyword evidence="2" id="KW-0472">Membrane</keyword>
<accession>A0A9X2KLE2</accession>
<comment type="caution">
    <text evidence="3">The sequence shown here is derived from an EMBL/GenBank/DDBJ whole genome shotgun (WGS) entry which is preliminary data.</text>
</comment>
<keyword evidence="4" id="KW-1185">Reference proteome</keyword>